<comment type="caution">
    <text evidence="1">The sequence shown here is derived from an EMBL/GenBank/DDBJ whole genome shotgun (WGS) entry which is preliminary data.</text>
</comment>
<proteinExistence type="predicted"/>
<dbReference type="EC" id="3.6.4.12" evidence="1"/>
<reference evidence="1" key="1">
    <citation type="submission" date="2022-10" db="EMBL/GenBank/DDBJ databases">
        <title>Culturing micro-colonial fungi from biological soil crusts in the Mojave desert and describing Neophaeococcomyces mojavensis, and introducing the new genera and species Taxawa tesnikishii.</title>
        <authorList>
            <person name="Kurbessoian T."/>
            <person name="Stajich J.E."/>
        </authorList>
    </citation>
    <scope>NUCLEOTIDE SEQUENCE</scope>
    <source>
        <strain evidence="1">JES_115</strain>
    </source>
</reference>
<dbReference type="EMBL" id="JAPDRP010000003">
    <property type="protein sequence ID" value="KAJ9648201.1"/>
    <property type="molecule type" value="Genomic_DNA"/>
</dbReference>
<protein>
    <submittedName>
        <fullName evidence="1">Swr1 complex component</fullName>
        <ecNumber evidence="1">3.6.4.12</ecNumber>
    </submittedName>
</protein>
<dbReference type="Proteomes" id="UP001172680">
    <property type="component" value="Unassembled WGS sequence"/>
</dbReference>
<evidence type="ECO:0000313" key="2">
    <source>
        <dbReference type="Proteomes" id="UP001172680"/>
    </source>
</evidence>
<accession>A0ACC2ZKV8</accession>
<gene>
    <name evidence="1" type="primary">SWR1</name>
    <name evidence="1" type="ORF">H2199_001054</name>
</gene>
<organism evidence="1 2">
    <name type="scientific">Coniosporium tulheliwenetii</name>
    <dbReference type="NCBI Taxonomy" id="3383036"/>
    <lineage>
        <taxon>Eukaryota</taxon>
        <taxon>Fungi</taxon>
        <taxon>Dikarya</taxon>
        <taxon>Ascomycota</taxon>
        <taxon>Pezizomycotina</taxon>
        <taxon>Dothideomycetes</taxon>
        <taxon>Dothideomycetes incertae sedis</taxon>
        <taxon>Coniosporium</taxon>
    </lineage>
</organism>
<evidence type="ECO:0000313" key="1">
    <source>
        <dbReference type="EMBL" id="KAJ9648201.1"/>
    </source>
</evidence>
<name>A0ACC2ZKV8_9PEZI</name>
<keyword evidence="1" id="KW-0378">Hydrolase</keyword>
<keyword evidence="2" id="KW-1185">Reference proteome</keyword>
<sequence length="1726" mass="194020">MQNGERAAHVKHIDTTTDAQAEHSNSVNEATAALNAASVYTNGINSSLQNDESTLEDDSIPARPSKKRRLNDPLKELRPSPSRPTSPPWKKFAVEGPTSLIVGGRRVSSRNNPAAVETQSQPQPDDNKRRTRGVVHETPGAPRPRGASLRNGTQPASVGKAKGKGHQSDGNSVTKAELKAPSPKVPRKAKPSVDLSQPPPSPRPDGKTGAKVSAKRRKQSPSSSDRPKKRRSHRVSDLSTGDAIEATTDAHKAISDTFTGPSPRLRLKLRAPTIPLLHPGHIPAARKHLSFREWFQSEDVLDDDDKKDRMNDDRVRAEVNIRLRMLREGQPGGLLSTERCSVYAPDPPAEPPLQYGPWDHIAQHAVYFQKLQQRESLNHKKLAKVLASDCATWYRELITNAKYQGKYQSWVIPEDMVALTAEEMAAEAVALEKARYKGLMRDLVQSWELVKLEVDKLKLAQYDEEQRLLGRQEMKKMLGKSAALLGQRLRRPSDASSLEGEEEYYSATDTGYDDRDEYDESVDLADDVGTVGDAVGRPRSLEVEESDDSENMSSSEDDSEEPGRDDDAGLTQEQLREKYQSLPDTSLDDDEAAEDVLEDEDSQDEDSQDEDSQDEDGVEAQSPGLEGMLELPGRQGHDYDIDSEEPEAQVDDDMPEDSYQGIDPSQVKLEEVDEVLMDDTDEPMTDEDMSESDDEQTLGTEDEDADEGSEEEDDEDNPLWGFFSNKKIEELKAGDITASTENEKISVDHGIPLVAPDTVDVLPASEDLEEGPASTQMARIERMPEVEKNGEAQPASTDGAASSHFSPRTSSVGPLESLQQTDSRALSRTRTPPTTVNTPTSIKTEVPSLLRGTLREYQHHGLDWLAGLYAGNTNGILADEMGLGKTIQTIALLAHLADHGVWGPHLVVVPTSVMLNWEMEFKKFCPGFKVLTYYGDIEERRRKRSGWRDDNKWNVVITSYQLILKDAAAFKQRGWLYLILDEAHNIKNFQTQRWQTLLNFRTQKRLLLTGTPLQNNLSELWSLLFFLMPSGDDGQGGFTGLHNFTTAMSRPTNQILEQGKQQLDAEAQATVDQLHSILRPYLLRRLKADVEKQMPGKYEHVIYCRLSKRQRQLYDEFMGRTEVRQTLASGNYMSIINCLMSLRKVCNHPDLFETRQITTSFAMREPVTGMRKSAVADYEIKEFFVRKRLLQKADEQVSLDHLNLMLVRNESSSALDAKRSTQLSAVRPLEDLVEHQTRAIGHESDFDGSSISSVLAYIAQKAERSKLEHLKHCLDLTRRRAQRRPIYGTGLLRRLTLGLQDRLVLRGPRRAANSTDWYLNHSSLLQNMVLDVGERSQMMHPYVQKFACITPTVVADGMPALTLTPSGVSVVRQAQQLCPRDPFHEARMRLSIAFPDKRLLQYDCGKLQRLDALLRQLQAGGHRALIFTQMTKVLDILEQFLNIHGHRYLRLDGATKIEQRQILTDRFNNDPRILAFILSSRSGGLGINLTGADTVIFYDLDWNPAMDKQCQDRCHRIGQTRDVHIYRFVSEHTIEANILRKSNQKRLLDDVIIQKGDFTTDYFNRMTYRDAFDDSGSAATETEEDKEASAAMDRVLGNVTGLGQVLESVEDKEDTEAAKVAQKEMVHDVQVDQADFQESGHPSATPKASVPPTPQVANGPDVEAAGQSGAGQRAAETVKYEDEDRAHVDEFMLKHLLWERRDEKFVPPRDRRERRDRRGRDRNRKR</sequence>